<feature type="domain" description="Ice-binding protein C-terminal" evidence="1">
    <location>
        <begin position="265"/>
        <end position="282"/>
    </location>
</feature>
<comment type="caution">
    <text evidence="2">The sequence shown here is derived from an EMBL/GenBank/DDBJ whole genome shotgun (WGS) entry which is preliminary data.</text>
</comment>
<dbReference type="RefSeq" id="WP_168057732.1">
    <property type="nucleotide sequence ID" value="NZ_VTOW01000001.1"/>
</dbReference>
<proteinExistence type="predicted"/>
<keyword evidence="3" id="KW-1185">Reference proteome</keyword>
<organism evidence="2 3">
    <name type="scientific">Candidatus Manganitrophus noduliformans</name>
    <dbReference type="NCBI Taxonomy" id="2606439"/>
    <lineage>
        <taxon>Bacteria</taxon>
        <taxon>Pseudomonadati</taxon>
        <taxon>Nitrospirota</taxon>
        <taxon>Nitrospiria</taxon>
        <taxon>Candidatus Troglogloeales</taxon>
        <taxon>Candidatus Manganitrophaceae</taxon>
        <taxon>Candidatus Manganitrophus</taxon>
    </lineage>
</organism>
<evidence type="ECO:0000313" key="2">
    <source>
        <dbReference type="EMBL" id="NKE69435.1"/>
    </source>
</evidence>
<name>A0A7X6DLL4_9BACT</name>
<dbReference type="InterPro" id="IPR013424">
    <property type="entry name" value="Ice-binding_C"/>
</dbReference>
<protein>
    <submittedName>
        <fullName evidence="2">PEP-CTERM sorting domain-containing protein</fullName>
    </submittedName>
</protein>
<dbReference type="EMBL" id="VTOW01000001">
    <property type="protein sequence ID" value="NKE69435.1"/>
    <property type="molecule type" value="Genomic_DNA"/>
</dbReference>
<gene>
    <name evidence="2" type="ORF">MNODULE_01545</name>
</gene>
<accession>A0A7X6DLL4</accession>
<reference evidence="2 3" key="1">
    <citation type="journal article" date="2020" name="Nature">
        <title>Bacterial chemolithoautotrophy via manganese oxidation.</title>
        <authorList>
            <person name="Yu H."/>
            <person name="Leadbetter J.R."/>
        </authorList>
    </citation>
    <scope>NUCLEOTIDE SEQUENCE [LARGE SCALE GENOMIC DNA]</scope>
    <source>
        <strain evidence="2 3">Mn-1</strain>
    </source>
</reference>
<dbReference type="Pfam" id="PF07589">
    <property type="entry name" value="PEP-CTERM"/>
    <property type="match status" value="1"/>
</dbReference>
<evidence type="ECO:0000313" key="3">
    <source>
        <dbReference type="Proteomes" id="UP000534783"/>
    </source>
</evidence>
<dbReference type="AlphaFoldDB" id="A0A7X6DLL4"/>
<dbReference type="NCBIfam" id="TIGR02595">
    <property type="entry name" value="PEP_CTERM"/>
    <property type="match status" value="1"/>
</dbReference>
<sequence length="291" mass="30897">MPTLSTAFPLRQRGIRALTIVAAITLMFGAASPAWALSISQAYILSDWTSPTSATAAPFTVNGTAGFQLTLNSSGVATSATALGGPLTIQTTDRLYYQSHTGTIDPNEVSSSQLASRVNSEIAKLDDAGFVNESSDAALNIDFRDSSSVTLRTSTQDVSVTGLVFFEDAGLDPFSLRYCYDTSCTQSDLLFNGFNSSASATILASSSGLETDDYAPEIDQAYWFIFDQAVTGGYFRIAETTNFGGYQSELLEIDFIGLTSTPSAQVPEPSALLLVAAGLMGLPFLRKLQKS</sequence>
<dbReference type="Proteomes" id="UP000534783">
    <property type="component" value="Unassembled WGS sequence"/>
</dbReference>
<evidence type="ECO:0000259" key="1">
    <source>
        <dbReference type="Pfam" id="PF07589"/>
    </source>
</evidence>